<accession>A0A3B1E0Y6</accession>
<dbReference type="AlphaFoldDB" id="A0A3B1E0Y6"/>
<dbReference type="GO" id="GO:0004820">
    <property type="term" value="F:glycine-tRNA ligase activity"/>
    <property type="evidence" value="ECO:0007669"/>
    <property type="project" value="UniProtKB-EC"/>
</dbReference>
<dbReference type="PRINTS" id="PR01045">
    <property type="entry name" value="TRNASYNTHGB"/>
</dbReference>
<gene>
    <name evidence="9" type="ORF">MNB_ARC-1_1079</name>
</gene>
<sequence>MIKPLLIEIAVEELPAIPFLKELPNIEKKWENILESNSLLCDFNFYYTPRRLVFWHREFKIAQDNKTVEMFGAPIKIAFENGNFSGKPTGAAIGFARKCGVSVDELDRIDQGRGEVLYFKSEVKGNKSRDLLNKMVNTLISSLNFDRHMKWGNRKDSFIRPVRGLSIVLGEELIDGELYGMRSTMTSFPHRMVSYEPFKFDFAGDYFCKLDNNGVILYQDERRKIILDQMKVIQRNKNITIDIDNNLLDEIVAITEYPTVLLGEFDEEFLNLPKEVIISSMKEHQRYFAVYENDKITNKFIVVSNAKTDDFSHIIAGNEKVLKPRLSDSMFFYKNDIKNGLSNKGLENITFVNGLGSVYEKCKREVKIALYLAKLFNIDDKQELLKKTIMMSKADLLTDMVYEFTNLQGLMGYYYAKINGEDQLLCTALKEQYLPDSESSLLPSNTFSCIVAISNKLDSIMGLFSVNMIPTGSRDPFGLRRASAGIFKICIEHNLHLDLGGAIDNSIDNYSNLKKDKVLEFMFERLYQLYNDINPSVIKSVIRSGETDLLRLSLKIKALNLIVLSSDFKELSHTFKRVSNIIKDIDTSLTLDVNTTLFEDNSEKVLYTKLTNITNKAYATYDEKLDALITLKPQLDDFFENVFVNHENKNIKMNRKNIIGKVYQSFKTIADIKEITI</sequence>
<evidence type="ECO:0000256" key="6">
    <source>
        <dbReference type="ARBA" id="ARBA00022917"/>
    </source>
</evidence>
<evidence type="ECO:0000256" key="3">
    <source>
        <dbReference type="ARBA" id="ARBA00022598"/>
    </source>
</evidence>
<evidence type="ECO:0000256" key="1">
    <source>
        <dbReference type="ARBA" id="ARBA00008226"/>
    </source>
</evidence>
<keyword evidence="6" id="KW-0648">Protein biosynthesis</keyword>
<dbReference type="NCBIfam" id="TIGR00211">
    <property type="entry name" value="glyS"/>
    <property type="match status" value="1"/>
</dbReference>
<dbReference type="PANTHER" id="PTHR30075:SF2">
    <property type="entry name" value="GLYCINE--TRNA LIGASE, CHLOROPLASTIC_MITOCHONDRIAL 2"/>
    <property type="match status" value="1"/>
</dbReference>
<keyword evidence="7 9" id="KW-0030">Aminoacyl-tRNA synthetase</keyword>
<dbReference type="EC" id="6.1.1.14" evidence="2"/>
<evidence type="ECO:0000313" key="9">
    <source>
        <dbReference type="EMBL" id="VAY86856.1"/>
    </source>
</evidence>
<dbReference type="HAMAP" id="MF_00255">
    <property type="entry name" value="Gly_tRNA_synth_beta"/>
    <property type="match status" value="1"/>
</dbReference>
<evidence type="ECO:0000256" key="8">
    <source>
        <dbReference type="ARBA" id="ARBA00047937"/>
    </source>
</evidence>
<organism evidence="9">
    <name type="scientific">hydrothermal vent metagenome</name>
    <dbReference type="NCBI Taxonomy" id="652676"/>
    <lineage>
        <taxon>unclassified sequences</taxon>
        <taxon>metagenomes</taxon>
        <taxon>ecological metagenomes</taxon>
    </lineage>
</organism>
<evidence type="ECO:0000256" key="4">
    <source>
        <dbReference type="ARBA" id="ARBA00022741"/>
    </source>
</evidence>
<keyword evidence="5" id="KW-0067">ATP-binding</keyword>
<dbReference type="GO" id="GO:0005524">
    <property type="term" value="F:ATP binding"/>
    <property type="evidence" value="ECO:0007669"/>
    <property type="project" value="UniProtKB-KW"/>
</dbReference>
<protein>
    <recommendedName>
        <fullName evidence="2">glycine--tRNA ligase</fullName>
        <ecNumber evidence="2">6.1.1.14</ecNumber>
    </recommendedName>
</protein>
<dbReference type="PANTHER" id="PTHR30075">
    <property type="entry name" value="GLYCYL-TRNA SYNTHETASE"/>
    <property type="match status" value="1"/>
</dbReference>
<evidence type="ECO:0000256" key="2">
    <source>
        <dbReference type="ARBA" id="ARBA00012829"/>
    </source>
</evidence>
<evidence type="ECO:0000256" key="5">
    <source>
        <dbReference type="ARBA" id="ARBA00022840"/>
    </source>
</evidence>
<comment type="catalytic activity">
    <reaction evidence="8">
        <text>tRNA(Gly) + glycine + ATP = glycyl-tRNA(Gly) + AMP + diphosphate</text>
        <dbReference type="Rhea" id="RHEA:16013"/>
        <dbReference type="Rhea" id="RHEA-COMP:9664"/>
        <dbReference type="Rhea" id="RHEA-COMP:9683"/>
        <dbReference type="ChEBI" id="CHEBI:30616"/>
        <dbReference type="ChEBI" id="CHEBI:33019"/>
        <dbReference type="ChEBI" id="CHEBI:57305"/>
        <dbReference type="ChEBI" id="CHEBI:78442"/>
        <dbReference type="ChEBI" id="CHEBI:78522"/>
        <dbReference type="ChEBI" id="CHEBI:456215"/>
        <dbReference type="EC" id="6.1.1.14"/>
    </reaction>
</comment>
<name>A0A3B1E0Y6_9ZZZZ</name>
<keyword evidence="4" id="KW-0547">Nucleotide-binding</keyword>
<dbReference type="InterPro" id="IPR015944">
    <property type="entry name" value="Gly-tRNA-synth_bsu"/>
</dbReference>
<dbReference type="GO" id="GO:0006426">
    <property type="term" value="P:glycyl-tRNA aminoacylation"/>
    <property type="evidence" value="ECO:0007669"/>
    <property type="project" value="InterPro"/>
</dbReference>
<dbReference type="EMBL" id="UOYO01000017">
    <property type="protein sequence ID" value="VAY86856.1"/>
    <property type="molecule type" value="Genomic_DNA"/>
</dbReference>
<dbReference type="GO" id="GO:0005829">
    <property type="term" value="C:cytosol"/>
    <property type="evidence" value="ECO:0007669"/>
    <property type="project" value="TreeGrafter"/>
</dbReference>
<evidence type="ECO:0000256" key="7">
    <source>
        <dbReference type="ARBA" id="ARBA00023146"/>
    </source>
</evidence>
<dbReference type="PROSITE" id="PS50861">
    <property type="entry name" value="AA_TRNA_LIGASE_II_GLYAB"/>
    <property type="match status" value="1"/>
</dbReference>
<comment type="similarity">
    <text evidence="1">Belongs to the class-II aminoacyl-tRNA synthetase family.</text>
</comment>
<proteinExistence type="inferred from homology"/>
<dbReference type="InterPro" id="IPR006194">
    <property type="entry name" value="Gly-tRNA-synth_heterodimer"/>
</dbReference>
<dbReference type="Pfam" id="PF02092">
    <property type="entry name" value="tRNA_synt_2f"/>
    <property type="match status" value="1"/>
</dbReference>
<keyword evidence="3 9" id="KW-0436">Ligase</keyword>
<reference evidence="9" key="1">
    <citation type="submission" date="2018-10" db="EMBL/GenBank/DDBJ databases">
        <authorList>
            <person name="Aoki K."/>
        </authorList>
    </citation>
    <scope>NUCLEOTIDE SEQUENCE</scope>
</reference>